<dbReference type="GO" id="GO:0016491">
    <property type="term" value="F:oxidoreductase activity"/>
    <property type="evidence" value="ECO:0007669"/>
    <property type="project" value="UniProtKB-KW"/>
</dbReference>
<proteinExistence type="inferred from homology"/>
<dbReference type="Pfam" id="PF01408">
    <property type="entry name" value="GFO_IDH_MocA"/>
    <property type="match status" value="1"/>
</dbReference>
<comment type="caution">
    <text evidence="5">The sequence shown here is derived from an EMBL/GenBank/DDBJ whole genome shotgun (WGS) entry which is preliminary data.</text>
</comment>
<dbReference type="GO" id="GO:0000166">
    <property type="term" value="F:nucleotide binding"/>
    <property type="evidence" value="ECO:0007669"/>
    <property type="project" value="InterPro"/>
</dbReference>
<keyword evidence="2" id="KW-0560">Oxidoreductase</keyword>
<feature type="domain" description="Gfo/Idh/MocA-like oxidoreductase N-terminal" evidence="3">
    <location>
        <begin position="4"/>
        <end position="118"/>
    </location>
</feature>
<evidence type="ECO:0000259" key="3">
    <source>
        <dbReference type="Pfam" id="PF01408"/>
    </source>
</evidence>
<reference evidence="5" key="1">
    <citation type="submission" date="2023-03" db="EMBL/GenBank/DDBJ databases">
        <authorList>
            <person name="Shen W."/>
            <person name="Cai J."/>
        </authorList>
    </citation>
    <scope>NUCLEOTIDE SEQUENCE</scope>
    <source>
        <strain evidence="5">B646-2</strain>
    </source>
</reference>
<protein>
    <submittedName>
        <fullName evidence="5">Gfo/Idh/MocA family oxidoreductase</fullName>
    </submittedName>
</protein>
<dbReference type="EMBL" id="JARPXM010000007">
    <property type="protein sequence ID" value="MDT2538311.1"/>
    <property type="molecule type" value="Genomic_DNA"/>
</dbReference>
<dbReference type="SUPFAM" id="SSF55347">
    <property type="entry name" value="Glyceraldehyde-3-phosphate dehydrogenase-like, C-terminal domain"/>
    <property type="match status" value="1"/>
</dbReference>
<sequence>MKKRVGLVGFGGMGKQHIKRIKESQYVEITGIFDIDSDKDYSTISSKIKKYDSLSALLDDSTIEIVLIATPNDTHKTIAIQALQSGKHVISEKPVTLNTSELKEILTTAEKCGKKFTVHQNRRWDENFLITKKLLEEKKLGELLYVENRVQGSRGIPKDWRRNKNQGGGMLLDWGVHLIDRILFLFPNQKIISLHATLTYFLNHEVDDGFKIEIVFDSLKKAYLEVGTTNFIELPEWYVVGSIGTAVIEDFELNGKFVTLTGELAKEAVPVETGAGLTKTMAPRNDDSVETFPLPYVESNVVEFYDNFAQTIDGKAEPFIKDEELIRLTTIIDACFEASRKNEVLHFPNGL</sequence>
<dbReference type="SUPFAM" id="SSF51735">
    <property type="entry name" value="NAD(P)-binding Rossmann-fold domains"/>
    <property type="match status" value="1"/>
</dbReference>
<dbReference type="InterPro" id="IPR036291">
    <property type="entry name" value="NAD(P)-bd_dom_sf"/>
</dbReference>
<evidence type="ECO:0000313" key="6">
    <source>
        <dbReference type="Proteomes" id="UP001249240"/>
    </source>
</evidence>
<evidence type="ECO:0000313" key="5">
    <source>
        <dbReference type="EMBL" id="MDT2538311.1"/>
    </source>
</evidence>
<dbReference type="RefSeq" id="WP_010745695.1">
    <property type="nucleotide sequence ID" value="NZ_CABLCA010000045.1"/>
</dbReference>
<feature type="domain" description="GFO/IDH/MocA-like oxidoreductase" evidence="4">
    <location>
        <begin position="131"/>
        <end position="246"/>
    </location>
</feature>
<dbReference type="InterPro" id="IPR055170">
    <property type="entry name" value="GFO_IDH_MocA-like_dom"/>
</dbReference>
<accession>A0AAW8SWA8</accession>
<dbReference type="PANTHER" id="PTHR43708">
    <property type="entry name" value="CONSERVED EXPRESSED OXIDOREDUCTASE (EUROFUNG)"/>
    <property type="match status" value="1"/>
</dbReference>
<dbReference type="Gene3D" id="3.30.360.10">
    <property type="entry name" value="Dihydrodipicolinate Reductase, domain 2"/>
    <property type="match status" value="1"/>
</dbReference>
<dbReference type="Pfam" id="PF22725">
    <property type="entry name" value="GFO_IDH_MocA_C3"/>
    <property type="match status" value="1"/>
</dbReference>
<gene>
    <name evidence="5" type="ORF">P7D78_09255</name>
</gene>
<name>A0AAW8SWA8_9ENTE</name>
<dbReference type="PANTHER" id="PTHR43708:SF5">
    <property type="entry name" value="CONSERVED EXPRESSED OXIDOREDUCTASE (EUROFUNG)-RELATED"/>
    <property type="match status" value="1"/>
</dbReference>
<evidence type="ECO:0000256" key="2">
    <source>
        <dbReference type="ARBA" id="ARBA00023002"/>
    </source>
</evidence>
<dbReference type="InterPro" id="IPR051317">
    <property type="entry name" value="Gfo/Idh/MocA_oxidoreduct"/>
</dbReference>
<evidence type="ECO:0000256" key="1">
    <source>
        <dbReference type="ARBA" id="ARBA00010928"/>
    </source>
</evidence>
<dbReference type="InterPro" id="IPR000683">
    <property type="entry name" value="Gfo/Idh/MocA-like_OxRdtase_N"/>
</dbReference>
<comment type="similarity">
    <text evidence="1">Belongs to the Gfo/Idh/MocA family.</text>
</comment>
<dbReference type="Gene3D" id="3.40.50.720">
    <property type="entry name" value="NAD(P)-binding Rossmann-like Domain"/>
    <property type="match status" value="1"/>
</dbReference>
<organism evidence="5 6">
    <name type="scientific">Enterococcus raffinosus</name>
    <dbReference type="NCBI Taxonomy" id="71452"/>
    <lineage>
        <taxon>Bacteria</taxon>
        <taxon>Bacillati</taxon>
        <taxon>Bacillota</taxon>
        <taxon>Bacilli</taxon>
        <taxon>Lactobacillales</taxon>
        <taxon>Enterococcaceae</taxon>
        <taxon>Enterococcus</taxon>
    </lineage>
</organism>
<dbReference type="AlphaFoldDB" id="A0AAW8SWA8"/>
<dbReference type="Proteomes" id="UP001249240">
    <property type="component" value="Unassembled WGS sequence"/>
</dbReference>
<evidence type="ECO:0000259" key="4">
    <source>
        <dbReference type="Pfam" id="PF22725"/>
    </source>
</evidence>